<dbReference type="InterPro" id="IPR018229">
    <property type="entry name" value="Rhodopsin_retinal_BS"/>
</dbReference>
<gene>
    <name evidence="12" type="ORF">NIES2135_37680</name>
</gene>
<evidence type="ECO:0000256" key="10">
    <source>
        <dbReference type="ARBA" id="ARBA00023170"/>
    </source>
</evidence>
<keyword evidence="8" id="KW-0157">Chromophore</keyword>
<evidence type="ECO:0000313" key="13">
    <source>
        <dbReference type="Proteomes" id="UP000217895"/>
    </source>
</evidence>
<evidence type="ECO:0000256" key="4">
    <source>
        <dbReference type="ARBA" id="ARBA00022606"/>
    </source>
</evidence>
<dbReference type="PANTHER" id="PTHR28286">
    <property type="match status" value="1"/>
</dbReference>
<dbReference type="GO" id="GO:0005216">
    <property type="term" value="F:monoatomic ion channel activity"/>
    <property type="evidence" value="ECO:0007669"/>
    <property type="project" value="InterPro"/>
</dbReference>
<keyword evidence="3" id="KW-0600">Photoreceptor protein</keyword>
<reference evidence="12 13" key="1">
    <citation type="submission" date="2017-06" db="EMBL/GenBank/DDBJ databases">
        <title>Genome sequencing of cyanobaciteial culture collection at National Institute for Environmental Studies (NIES).</title>
        <authorList>
            <person name="Hirose Y."/>
            <person name="Shimura Y."/>
            <person name="Fujisawa T."/>
            <person name="Nakamura Y."/>
            <person name="Kawachi M."/>
        </authorList>
    </citation>
    <scope>NUCLEOTIDE SEQUENCE [LARGE SCALE GENOMIC DNA]</scope>
    <source>
        <strain evidence="12 13">NIES-2135</strain>
    </source>
</reference>
<evidence type="ECO:0000256" key="7">
    <source>
        <dbReference type="ARBA" id="ARBA00022989"/>
    </source>
</evidence>
<dbReference type="InterPro" id="IPR001425">
    <property type="entry name" value="Arc/bac/fun_rhodopsins"/>
</dbReference>
<dbReference type="Gene3D" id="1.20.1070.10">
    <property type="entry name" value="Rhodopsin 7-helix transmembrane proteins"/>
    <property type="match status" value="1"/>
</dbReference>
<evidence type="ECO:0000256" key="11">
    <source>
        <dbReference type="SAM" id="Phobius"/>
    </source>
</evidence>
<evidence type="ECO:0000313" key="12">
    <source>
        <dbReference type="EMBL" id="BAY56906.1"/>
    </source>
</evidence>
<name>A0A1Z4JJJ4_LEPBY</name>
<dbReference type="SUPFAM" id="SSF81321">
    <property type="entry name" value="Family A G protein-coupled receptor-like"/>
    <property type="match status" value="1"/>
</dbReference>
<dbReference type="EMBL" id="AP018203">
    <property type="protein sequence ID" value="BAY56906.1"/>
    <property type="molecule type" value="Genomic_DNA"/>
</dbReference>
<evidence type="ECO:0000256" key="9">
    <source>
        <dbReference type="ARBA" id="ARBA00023136"/>
    </source>
</evidence>
<keyword evidence="6" id="KW-0681">Retinal protein</keyword>
<keyword evidence="7 11" id="KW-1133">Transmembrane helix</keyword>
<dbReference type="Proteomes" id="UP000217895">
    <property type="component" value="Chromosome"/>
</dbReference>
<proteinExistence type="inferred from homology"/>
<keyword evidence="9 11" id="KW-0472">Membrane</keyword>
<feature type="transmembrane region" description="Helical" evidence="11">
    <location>
        <begin position="170"/>
        <end position="191"/>
    </location>
</feature>
<dbReference type="AlphaFoldDB" id="A0A1Z4JJJ4"/>
<accession>A0A1Z4JJJ4</accession>
<evidence type="ECO:0000256" key="2">
    <source>
        <dbReference type="ARBA" id="ARBA00008130"/>
    </source>
</evidence>
<dbReference type="PANTHER" id="PTHR28286:SF2">
    <property type="entry name" value="BACTERIORHODOPSIN _OPSIN, NOPA (EUROFUNG)"/>
    <property type="match status" value="1"/>
</dbReference>
<feature type="transmembrane region" description="Helical" evidence="11">
    <location>
        <begin position="206"/>
        <end position="225"/>
    </location>
</feature>
<keyword evidence="5 11" id="KW-0812">Transmembrane</keyword>
<evidence type="ECO:0000256" key="3">
    <source>
        <dbReference type="ARBA" id="ARBA00022543"/>
    </source>
</evidence>
<dbReference type="SMART" id="SM01021">
    <property type="entry name" value="Bac_rhodopsin"/>
    <property type="match status" value="1"/>
</dbReference>
<comment type="similarity">
    <text evidence="2">Belongs to the archaeal/bacterial/fungal opsin family.</text>
</comment>
<feature type="transmembrane region" description="Helical" evidence="11">
    <location>
        <begin position="37"/>
        <end position="57"/>
    </location>
</feature>
<evidence type="ECO:0000256" key="1">
    <source>
        <dbReference type="ARBA" id="ARBA00004141"/>
    </source>
</evidence>
<dbReference type="PROSITE" id="PS00950">
    <property type="entry name" value="BACTERIAL_OPSIN_1"/>
    <property type="match status" value="1"/>
</dbReference>
<evidence type="ECO:0000256" key="5">
    <source>
        <dbReference type="ARBA" id="ARBA00022692"/>
    </source>
</evidence>
<feature type="transmembrane region" description="Helical" evidence="11">
    <location>
        <begin position="77"/>
        <end position="95"/>
    </location>
</feature>
<dbReference type="GO" id="GO:0016020">
    <property type="term" value="C:membrane"/>
    <property type="evidence" value="ECO:0007669"/>
    <property type="project" value="UniProtKB-SubCell"/>
</dbReference>
<feature type="transmembrane region" description="Helical" evidence="11">
    <location>
        <begin position="6"/>
        <end position="25"/>
    </location>
</feature>
<keyword evidence="4" id="KW-0716">Sensory transduction</keyword>
<keyword evidence="13" id="KW-1185">Reference proteome</keyword>
<feature type="transmembrane region" description="Helical" evidence="11">
    <location>
        <begin position="138"/>
        <end position="158"/>
    </location>
</feature>
<dbReference type="Pfam" id="PF01036">
    <property type="entry name" value="Bac_rhodopsin"/>
    <property type="match status" value="1"/>
</dbReference>
<feature type="transmembrane region" description="Helical" evidence="11">
    <location>
        <begin position="107"/>
        <end position="126"/>
    </location>
</feature>
<organism evidence="12 13">
    <name type="scientific">Leptolyngbya boryana NIES-2135</name>
    <dbReference type="NCBI Taxonomy" id="1973484"/>
    <lineage>
        <taxon>Bacteria</taxon>
        <taxon>Bacillati</taxon>
        <taxon>Cyanobacteriota</taxon>
        <taxon>Cyanophyceae</taxon>
        <taxon>Leptolyngbyales</taxon>
        <taxon>Leptolyngbyaceae</taxon>
        <taxon>Leptolyngbya group</taxon>
        <taxon>Leptolyngbya</taxon>
    </lineage>
</organism>
<sequence>MDWQSLWHWLYIVGMSIGAIYFALLGRNPRGLPKLEYFVATFIPIWSGLMYLLMVLPTSGDGLELGKIAIAGQTTHFARYADWIVTTPLLLLSLSWTAMHRHQSKDWTLTFSLMATQVIVIVSGLIADLSDVPWVRYLWYSIGCVAFLIVLWGIWGPLREKTRGDAELSSFYKGLTTFFTITWICYPLIWISGPSGLRLFDQNVDTFLFCLVPFFSKVVFSFLDLNGLRSLGHREEQSAEERFVSSTMRFMNSFSLKQSRRSRRRPPVFPGSLP</sequence>
<keyword evidence="10" id="KW-0675">Receptor</keyword>
<dbReference type="PRINTS" id="PR00251">
    <property type="entry name" value="BACTRLOPSIN"/>
</dbReference>
<protein>
    <submittedName>
        <fullName evidence="12">Rhodopsin</fullName>
    </submittedName>
</protein>
<dbReference type="GO" id="GO:0007602">
    <property type="term" value="P:phototransduction"/>
    <property type="evidence" value="ECO:0007669"/>
    <property type="project" value="UniProtKB-KW"/>
</dbReference>
<dbReference type="GO" id="GO:0009881">
    <property type="term" value="F:photoreceptor activity"/>
    <property type="evidence" value="ECO:0007669"/>
    <property type="project" value="UniProtKB-KW"/>
</dbReference>
<evidence type="ECO:0000256" key="6">
    <source>
        <dbReference type="ARBA" id="ARBA00022925"/>
    </source>
</evidence>
<comment type="subcellular location">
    <subcellularLocation>
        <location evidence="1">Membrane</location>
        <topology evidence="1">Multi-pass membrane protein</topology>
    </subcellularLocation>
</comment>
<evidence type="ECO:0000256" key="8">
    <source>
        <dbReference type="ARBA" id="ARBA00022991"/>
    </source>
</evidence>